<dbReference type="GO" id="GO:0016887">
    <property type="term" value="F:ATP hydrolysis activity"/>
    <property type="evidence" value="ECO:0007669"/>
    <property type="project" value="InterPro"/>
</dbReference>
<proteinExistence type="predicted"/>
<dbReference type="InterPro" id="IPR003439">
    <property type="entry name" value="ABC_transporter-like_ATP-bd"/>
</dbReference>
<organism evidence="5 6">
    <name type="scientific">Pseudomonas brassicacearum</name>
    <dbReference type="NCBI Taxonomy" id="930166"/>
    <lineage>
        <taxon>Bacteria</taxon>
        <taxon>Pseudomonadati</taxon>
        <taxon>Pseudomonadota</taxon>
        <taxon>Gammaproteobacteria</taxon>
        <taxon>Pseudomonadales</taxon>
        <taxon>Pseudomonadaceae</taxon>
        <taxon>Pseudomonas</taxon>
    </lineage>
</organism>
<dbReference type="InterPro" id="IPR003593">
    <property type="entry name" value="AAA+_ATPase"/>
</dbReference>
<dbReference type="PANTHER" id="PTHR19211">
    <property type="entry name" value="ATP-BINDING TRANSPORT PROTEIN-RELATED"/>
    <property type="match status" value="1"/>
</dbReference>
<gene>
    <name evidence="5" type="ORF">BK659_09510</name>
</gene>
<dbReference type="CDD" id="cd03221">
    <property type="entry name" value="ABCF_EF-3"/>
    <property type="match status" value="2"/>
</dbReference>
<evidence type="ECO:0000256" key="3">
    <source>
        <dbReference type="ARBA" id="ARBA00022840"/>
    </source>
</evidence>
<dbReference type="PANTHER" id="PTHR19211:SF6">
    <property type="entry name" value="BLL7188 PROTEIN"/>
    <property type="match status" value="1"/>
</dbReference>
<dbReference type="SMART" id="SM00382">
    <property type="entry name" value="AAA"/>
    <property type="match status" value="2"/>
</dbReference>
<dbReference type="GO" id="GO:0005524">
    <property type="term" value="F:ATP binding"/>
    <property type="evidence" value="ECO:0007669"/>
    <property type="project" value="UniProtKB-KW"/>
</dbReference>
<dbReference type="RefSeq" id="WP_123424865.1">
    <property type="nucleotide sequence ID" value="NZ_MOBJ01000006.1"/>
</dbReference>
<dbReference type="Proteomes" id="UP000286071">
    <property type="component" value="Unassembled WGS sequence"/>
</dbReference>
<dbReference type="Pfam" id="PF00005">
    <property type="entry name" value="ABC_tran"/>
    <property type="match status" value="2"/>
</dbReference>
<evidence type="ECO:0000313" key="5">
    <source>
        <dbReference type="EMBL" id="RON10127.1"/>
    </source>
</evidence>
<dbReference type="SUPFAM" id="SSF52540">
    <property type="entry name" value="P-loop containing nucleoside triphosphate hydrolases"/>
    <property type="match status" value="2"/>
</dbReference>
<keyword evidence="2" id="KW-0547">Nucleotide-binding</keyword>
<accession>A0A423HA95</accession>
<comment type="caution">
    <text evidence="5">The sequence shown here is derived from an EMBL/GenBank/DDBJ whole genome shotgun (WGS) entry which is preliminary data.</text>
</comment>
<sequence length="550" mass="59847">MTHVTRLPALVTLNQLSYQLANGETLFDSLNLRFDHLPTGIVGRNGTGKSVLARLIAGELTPASGTLRRFGSVAYVAQEPIAVGGQSVAQAAGVALILDALARLADGTASAQDLEYVAERWDLPERLRLLLDEAGLPELTAHQPMDTLSGGQRARIALIGAFLSQADLLVLDEPTNHLDADGRRWLMDRLAHWHGGLIVVSHDRTLLNSLQRIVELSALGVQVFGGNHAAYLEQREVEQAAAHAALEHSRTLRSRELKRLQREHDTIQRRAAGSRKNAETANVSRFERSKMKGAATEIMGHVRHAHQAHKSAMNDQVREATARVLPSDPVLMTLPGTAVPASRQIITLIAAQLPWLPPEAPTTFLTISLAGPVRVALSGPNGCGKSTLLKMLAAHCRPVSGDCQTHVPSAYLDQHLELLDPERSILEQLNLLDTPLSEGSVRSCLAQLQLDAVRVSVPTRLLSGGERLKAAIAIALWRENPARLLLLDEPTNHLDLASVQALELALRDFPGAIIAASHDAEFLRALAPTHTLHWQRTGWCLQRVEARLSR</sequence>
<keyword evidence="1" id="KW-0677">Repeat</keyword>
<dbReference type="PROSITE" id="PS50893">
    <property type="entry name" value="ABC_TRANSPORTER_2"/>
    <property type="match status" value="1"/>
</dbReference>
<evidence type="ECO:0000313" key="6">
    <source>
        <dbReference type="Proteomes" id="UP000286071"/>
    </source>
</evidence>
<reference evidence="5 6" key="1">
    <citation type="submission" date="2016-10" db="EMBL/GenBank/DDBJ databases">
        <title>Comparative genome analysis of multiple Pseudomonas spp. focuses on biocontrol and plant growth promoting traits.</title>
        <authorList>
            <person name="Tao X.-Y."/>
            <person name="Taylor C.G."/>
        </authorList>
    </citation>
    <scope>NUCLEOTIDE SEQUENCE [LARGE SCALE GENOMIC DNA]</scope>
    <source>
        <strain evidence="5 6">48H11</strain>
    </source>
</reference>
<keyword evidence="3 5" id="KW-0067">ATP-binding</keyword>
<dbReference type="PROSITE" id="PS00211">
    <property type="entry name" value="ABC_TRANSPORTER_1"/>
    <property type="match status" value="1"/>
</dbReference>
<evidence type="ECO:0000256" key="2">
    <source>
        <dbReference type="ARBA" id="ARBA00022741"/>
    </source>
</evidence>
<dbReference type="InterPro" id="IPR027417">
    <property type="entry name" value="P-loop_NTPase"/>
</dbReference>
<dbReference type="AlphaFoldDB" id="A0A423HA95"/>
<dbReference type="InterPro" id="IPR017871">
    <property type="entry name" value="ABC_transporter-like_CS"/>
</dbReference>
<evidence type="ECO:0000259" key="4">
    <source>
        <dbReference type="PROSITE" id="PS50893"/>
    </source>
</evidence>
<dbReference type="InterPro" id="IPR050611">
    <property type="entry name" value="ABCF"/>
</dbReference>
<name>A0A423HA95_9PSED</name>
<protein>
    <submittedName>
        <fullName evidence="5">ABC transporter ATP-binding protein</fullName>
    </submittedName>
</protein>
<feature type="domain" description="ABC transporter" evidence="4">
    <location>
        <begin position="11"/>
        <end position="244"/>
    </location>
</feature>
<dbReference type="OrthoDB" id="9808609at2"/>
<dbReference type="Gene3D" id="3.40.50.300">
    <property type="entry name" value="P-loop containing nucleotide triphosphate hydrolases"/>
    <property type="match status" value="2"/>
</dbReference>
<evidence type="ECO:0000256" key="1">
    <source>
        <dbReference type="ARBA" id="ARBA00022737"/>
    </source>
</evidence>
<dbReference type="EMBL" id="MOBJ01000006">
    <property type="protein sequence ID" value="RON10127.1"/>
    <property type="molecule type" value="Genomic_DNA"/>
</dbReference>
<dbReference type="FunFam" id="3.40.50.300:FF:001320">
    <property type="entry name" value="Heme ABC transporter ATP-binding protein"/>
    <property type="match status" value="1"/>
</dbReference>